<protein>
    <submittedName>
        <fullName evidence="3">Uncharacterized protein</fullName>
    </submittedName>
</protein>
<dbReference type="GO" id="GO:0043236">
    <property type="term" value="F:laminin binding"/>
    <property type="evidence" value="ECO:0007669"/>
    <property type="project" value="TreeGrafter"/>
</dbReference>
<dbReference type="PANTHER" id="PTHR21559">
    <property type="entry name" value="DYSTROGLYCAN-RELATED"/>
    <property type="match status" value="1"/>
</dbReference>
<dbReference type="GO" id="GO:0042383">
    <property type="term" value="C:sarcolemma"/>
    <property type="evidence" value="ECO:0007669"/>
    <property type="project" value="TreeGrafter"/>
</dbReference>
<dbReference type="AlphaFoldDB" id="A0AAF3FRU5"/>
<dbReference type="WBParaSite" id="MBELARI_LOCUS8821">
    <property type="protein sequence ID" value="MBELARI_LOCUS8821"/>
    <property type="gene ID" value="MBELARI_LOCUS8821"/>
</dbReference>
<evidence type="ECO:0000256" key="1">
    <source>
        <dbReference type="SAM" id="MobiDB-lite"/>
    </source>
</evidence>
<dbReference type="GO" id="GO:0016011">
    <property type="term" value="C:dystroglycan complex"/>
    <property type="evidence" value="ECO:0007669"/>
    <property type="project" value="TreeGrafter"/>
</dbReference>
<organism evidence="2 3">
    <name type="scientific">Mesorhabditis belari</name>
    <dbReference type="NCBI Taxonomy" id="2138241"/>
    <lineage>
        <taxon>Eukaryota</taxon>
        <taxon>Metazoa</taxon>
        <taxon>Ecdysozoa</taxon>
        <taxon>Nematoda</taxon>
        <taxon>Chromadorea</taxon>
        <taxon>Rhabditida</taxon>
        <taxon>Rhabditina</taxon>
        <taxon>Rhabditomorpha</taxon>
        <taxon>Rhabditoidea</taxon>
        <taxon>Rhabditidae</taxon>
        <taxon>Mesorhabditinae</taxon>
        <taxon>Mesorhabditis</taxon>
    </lineage>
</organism>
<dbReference type="PANTHER" id="PTHR21559:SF21">
    <property type="entry name" value="DYSTROGLYCAN 1"/>
    <property type="match status" value="1"/>
</dbReference>
<sequence length="588" mass="66747">MLLLILLLFSGITAIEIPKEVKLYVGQVYSLSLPQGSRVEDASGGPISNWLTLDIETLMGLPQGEHVGKHYVKVTHPNGENVIEFKVSEEFLNPCGETDSFWVEVLFEGSKLVQDKVRAAKMVHDFTEVDLEKIRLFDQENFYVHFIKKVYTPEYGKAIRDLTKLEMNGNDESLQQGLEDLFHVVVPGDCAEGNEQEQDLPEKALQILEIIFEKQKSGEISAVNAEIFQGRVRSRQERQGVKDIISNFDFATSAPDIVEEDFEVTTLTTTTKRSVRPNSRGSDSSPQKIRIAFFDEIGILCSMTIPSDTFMDPEDGKTEKLKLEVKSNGADEKWVKVDKMQISAVPLKEGEFQMRLEARDKNNQMVSAPFNVLVEDSSIPNHKFFFEMDTLYDRYTSNPHLLICPTDEIEAMKLTMATKKQNNPKGVFMKAMGPEYMVRKCLLFHQHHPIPHHRLLSLQIVNPALDGWLWLQRWLFFICRLLSHYAVVWLRDQKEGETKRVCLTKDYPSFSPEEVADESETAIGINANACQRGGPPLKVSQHENPLYKPPPPLTSSFSPRGTTPGLAGTPSCKDFHLHMFPHNCLLKF</sequence>
<accession>A0AAF3FRU5</accession>
<keyword evidence="2" id="KW-1185">Reference proteome</keyword>
<dbReference type="Proteomes" id="UP000887575">
    <property type="component" value="Unassembled WGS sequence"/>
</dbReference>
<dbReference type="GO" id="GO:0021675">
    <property type="term" value="P:nerve development"/>
    <property type="evidence" value="ECO:0007669"/>
    <property type="project" value="TreeGrafter"/>
</dbReference>
<name>A0AAF3FRU5_9BILA</name>
<proteinExistence type="predicted"/>
<feature type="region of interest" description="Disordered" evidence="1">
    <location>
        <begin position="540"/>
        <end position="560"/>
    </location>
</feature>
<reference evidence="3" key="1">
    <citation type="submission" date="2024-02" db="UniProtKB">
        <authorList>
            <consortium name="WormBaseParasite"/>
        </authorList>
    </citation>
    <scope>IDENTIFICATION</scope>
</reference>
<evidence type="ECO:0000313" key="2">
    <source>
        <dbReference type="Proteomes" id="UP000887575"/>
    </source>
</evidence>
<dbReference type="GO" id="GO:0007411">
    <property type="term" value="P:axon guidance"/>
    <property type="evidence" value="ECO:0007669"/>
    <property type="project" value="TreeGrafter"/>
</dbReference>
<evidence type="ECO:0000313" key="3">
    <source>
        <dbReference type="WBParaSite" id="MBELARI_LOCUS8821"/>
    </source>
</evidence>
<dbReference type="GO" id="GO:0002009">
    <property type="term" value="P:morphogenesis of an epithelium"/>
    <property type="evidence" value="ECO:0007669"/>
    <property type="project" value="TreeGrafter"/>
</dbReference>